<dbReference type="Proteomes" id="UP000474159">
    <property type="component" value="Unassembled WGS sequence"/>
</dbReference>
<name>A0A6L3SPX3_9HYPH</name>
<proteinExistence type="predicted"/>
<organism evidence="1 2">
    <name type="scientific">Methylobacterium soli</name>
    <dbReference type="NCBI Taxonomy" id="553447"/>
    <lineage>
        <taxon>Bacteria</taxon>
        <taxon>Pseudomonadati</taxon>
        <taxon>Pseudomonadota</taxon>
        <taxon>Alphaproteobacteria</taxon>
        <taxon>Hyphomicrobiales</taxon>
        <taxon>Methylobacteriaceae</taxon>
        <taxon>Methylobacterium</taxon>
    </lineage>
</organism>
<protein>
    <submittedName>
        <fullName evidence="1">Uncharacterized protein</fullName>
    </submittedName>
</protein>
<dbReference type="OrthoDB" id="9255514at2"/>
<dbReference type="EMBL" id="VZZK01000050">
    <property type="protein sequence ID" value="KAB1072236.1"/>
    <property type="molecule type" value="Genomic_DNA"/>
</dbReference>
<gene>
    <name evidence="1" type="ORF">F6X53_28440</name>
</gene>
<reference evidence="1 2" key="1">
    <citation type="submission" date="2019-09" db="EMBL/GenBank/DDBJ databases">
        <title>YIM 48816 draft genome.</title>
        <authorList>
            <person name="Jiang L."/>
        </authorList>
    </citation>
    <scope>NUCLEOTIDE SEQUENCE [LARGE SCALE GENOMIC DNA]</scope>
    <source>
        <strain evidence="1 2">YIM 48816</strain>
    </source>
</reference>
<keyword evidence="2" id="KW-1185">Reference proteome</keyword>
<accession>A0A6L3SPX3</accession>
<evidence type="ECO:0000313" key="2">
    <source>
        <dbReference type="Proteomes" id="UP000474159"/>
    </source>
</evidence>
<dbReference type="AlphaFoldDB" id="A0A6L3SPX3"/>
<dbReference type="RefSeq" id="WP_151004724.1">
    <property type="nucleotide sequence ID" value="NZ_BPQY01000453.1"/>
</dbReference>
<comment type="caution">
    <text evidence="1">The sequence shown here is derived from an EMBL/GenBank/DDBJ whole genome shotgun (WGS) entry which is preliminary data.</text>
</comment>
<sequence>MNLLSDEELLEHCRRLYREHGPIALTYTFLKAQKGLYAVLYGRGITQKDLAARLGVAEELREHIASRPMVRAGQTLTRRSWPQLIAEAREVADRHGSLPPAQWFQQNGRGSLVQYVYVLGRTWDELREAIGDRASGAFVQSRNGLRWRSHPEASLSNFLFARGIEHRRGDRYPKEYEALSGKAHGRYDMHFASSKGWIDVEIWGDDPGGHGAANYRTVRALKEQFNADNPRFLGIHFERCFSEEALSGLLKPYVDTIAPFRFERASDPLIPTTHWSNTDELLEYSRRLAADMPDGEFPTEEWLRKRGKWADRPGPAYNTLSIYITKWFGGVRALRRLLGQAHVSTNQWDREKVLVAWRAFYEAHGRTPNQVRAHHARGIATFSPEVVHQAERLTNAVVKYAGGATIANAAVGITVDRKRKPRSASQ</sequence>
<evidence type="ECO:0000313" key="1">
    <source>
        <dbReference type="EMBL" id="KAB1072236.1"/>
    </source>
</evidence>